<accession>A0A9J6C9Z0</accession>
<dbReference type="PANTHER" id="PTHR43561">
    <property type="match status" value="1"/>
</dbReference>
<comment type="catalytic activity">
    <reaction evidence="18">
        <text>(3S)-3-hydroxybutanoyl-CoA + NAD(+) = acetoacetyl-CoA + NADH + H(+)</text>
        <dbReference type="Rhea" id="RHEA:30799"/>
        <dbReference type="ChEBI" id="CHEBI:15378"/>
        <dbReference type="ChEBI" id="CHEBI:57286"/>
        <dbReference type="ChEBI" id="CHEBI:57316"/>
        <dbReference type="ChEBI" id="CHEBI:57540"/>
        <dbReference type="ChEBI" id="CHEBI:57945"/>
    </reaction>
</comment>
<evidence type="ECO:0000256" key="21">
    <source>
        <dbReference type="ARBA" id="ARBA00071676"/>
    </source>
</evidence>
<dbReference type="PIRSF" id="PIRSF000105">
    <property type="entry name" value="HCDH"/>
    <property type="match status" value="1"/>
</dbReference>
<dbReference type="Proteomes" id="UP001107558">
    <property type="component" value="Chromosome 2"/>
</dbReference>
<dbReference type="PROSITE" id="PS00067">
    <property type="entry name" value="3HCDH"/>
    <property type="match status" value="1"/>
</dbReference>
<evidence type="ECO:0000313" key="29">
    <source>
        <dbReference type="Proteomes" id="UP001107558"/>
    </source>
</evidence>
<dbReference type="Gene3D" id="3.40.50.720">
    <property type="entry name" value="NAD(P)-binding Rossmann-like Domain"/>
    <property type="match status" value="1"/>
</dbReference>
<dbReference type="GO" id="GO:0003857">
    <property type="term" value="F:(3S)-3-hydroxyacyl-CoA dehydrogenase (NAD+) activity"/>
    <property type="evidence" value="ECO:0007669"/>
    <property type="project" value="UniProtKB-EC"/>
</dbReference>
<feature type="binding site" evidence="25">
    <location>
        <position position="53"/>
    </location>
    <ligand>
        <name>CoA</name>
        <dbReference type="ChEBI" id="CHEBI:57287"/>
    </ligand>
</feature>
<evidence type="ECO:0000256" key="6">
    <source>
        <dbReference type="ARBA" id="ARBA00022832"/>
    </source>
</evidence>
<dbReference type="GO" id="GO:0006635">
    <property type="term" value="P:fatty acid beta-oxidation"/>
    <property type="evidence" value="ECO:0007669"/>
    <property type="project" value="TreeGrafter"/>
</dbReference>
<keyword evidence="13" id="KW-0496">Mitochondrion</keyword>
<dbReference type="InterPro" id="IPR022694">
    <property type="entry name" value="3-OHacyl-CoA_DH"/>
</dbReference>
<keyword evidence="11" id="KW-0520">NAD</keyword>
<dbReference type="PANTHER" id="PTHR43561:SF3">
    <property type="entry name" value="HYDROXYACYL-COENZYME A DEHYDROGENASE, MITOCHONDRIAL"/>
    <property type="match status" value="1"/>
</dbReference>
<dbReference type="OrthoDB" id="5958943at2759"/>
<keyword evidence="12" id="KW-0443">Lipid metabolism</keyword>
<dbReference type="GO" id="GO:0070403">
    <property type="term" value="F:NAD+ binding"/>
    <property type="evidence" value="ECO:0007669"/>
    <property type="project" value="InterPro"/>
</dbReference>
<evidence type="ECO:0000256" key="24">
    <source>
        <dbReference type="PIRSR" id="PIRSR000105-1"/>
    </source>
</evidence>
<evidence type="ECO:0000256" key="9">
    <source>
        <dbReference type="ARBA" id="ARBA00022990"/>
    </source>
</evidence>
<keyword evidence="6" id="KW-0276">Fatty acid metabolism</keyword>
<keyword evidence="29" id="KW-1185">Reference proteome</keyword>
<evidence type="ECO:0000256" key="23">
    <source>
        <dbReference type="ARBA" id="ARBA00079904"/>
    </source>
</evidence>
<dbReference type="Pfam" id="PF00725">
    <property type="entry name" value="3HCDH"/>
    <property type="match status" value="1"/>
</dbReference>
<feature type="domain" description="3-hydroxyacyl-CoA dehydrogenase C-terminal" evidence="26">
    <location>
        <begin position="196"/>
        <end position="293"/>
    </location>
</feature>
<dbReference type="InterPro" id="IPR052242">
    <property type="entry name" value="Mito_3-hydroxyacyl-CoA_DH"/>
</dbReference>
<keyword evidence="5" id="KW-0221">Differentiation</keyword>
<organism evidence="28 29">
    <name type="scientific">Polypedilum vanderplanki</name>
    <name type="common">Sleeping chironomid midge</name>
    <dbReference type="NCBI Taxonomy" id="319348"/>
    <lineage>
        <taxon>Eukaryota</taxon>
        <taxon>Metazoa</taxon>
        <taxon>Ecdysozoa</taxon>
        <taxon>Arthropoda</taxon>
        <taxon>Hexapoda</taxon>
        <taxon>Insecta</taxon>
        <taxon>Pterygota</taxon>
        <taxon>Neoptera</taxon>
        <taxon>Endopterygota</taxon>
        <taxon>Diptera</taxon>
        <taxon>Nematocera</taxon>
        <taxon>Chironomoidea</taxon>
        <taxon>Chironomidae</taxon>
        <taxon>Chironominae</taxon>
        <taxon>Polypedilum</taxon>
        <taxon>Polypedilum</taxon>
    </lineage>
</organism>
<evidence type="ECO:0000256" key="10">
    <source>
        <dbReference type="ARBA" id="ARBA00023002"/>
    </source>
</evidence>
<evidence type="ECO:0000256" key="25">
    <source>
        <dbReference type="PIRSR" id="PIRSR000105-3"/>
    </source>
</evidence>
<dbReference type="AlphaFoldDB" id="A0A9J6C9Z0"/>
<comment type="pathway">
    <text evidence="2">Lipid metabolism; fatty acid beta-oxidation.</text>
</comment>
<comment type="subunit">
    <text evidence="20">Homodimer. Interacts with GLUD1; this interaction inhibits the activation of glutamate dehydrogenase 1 (GLUD1).</text>
</comment>
<comment type="caution">
    <text evidence="28">The sequence shown here is derived from an EMBL/GenBank/DDBJ whole genome shotgun (WGS) entry which is preliminary data.</text>
</comment>
<evidence type="ECO:0000256" key="16">
    <source>
        <dbReference type="ARBA" id="ARBA00051510"/>
    </source>
</evidence>
<evidence type="ECO:0000256" key="12">
    <source>
        <dbReference type="ARBA" id="ARBA00023098"/>
    </source>
</evidence>
<evidence type="ECO:0000256" key="1">
    <source>
        <dbReference type="ARBA" id="ARBA00004305"/>
    </source>
</evidence>
<dbReference type="EC" id="1.1.1.35" evidence="4"/>
<evidence type="ECO:0000256" key="5">
    <source>
        <dbReference type="ARBA" id="ARBA00022782"/>
    </source>
</evidence>
<proteinExistence type="inferred from homology"/>
<evidence type="ECO:0000256" key="14">
    <source>
        <dbReference type="ARBA" id="ARBA00023278"/>
    </source>
</evidence>
<evidence type="ECO:0000256" key="8">
    <source>
        <dbReference type="ARBA" id="ARBA00022946"/>
    </source>
</evidence>
<evidence type="ECO:0000256" key="19">
    <source>
        <dbReference type="ARBA" id="ARBA00059837"/>
    </source>
</evidence>
<evidence type="ECO:0000259" key="26">
    <source>
        <dbReference type="Pfam" id="PF00725"/>
    </source>
</evidence>
<dbReference type="Gene3D" id="1.10.1040.10">
    <property type="entry name" value="N-(1-d-carboxylethyl)-l-norvaline Dehydrogenase, domain 2"/>
    <property type="match status" value="1"/>
</dbReference>
<evidence type="ECO:0000256" key="4">
    <source>
        <dbReference type="ARBA" id="ARBA00013000"/>
    </source>
</evidence>
<name>A0A9J6C9Z0_POLVA</name>
<feature type="site" description="Important for catalytic activity" evidence="24">
    <location>
        <position position="150"/>
    </location>
</feature>
<sequence length="295" mass="32215">MSSGNVINHVTIIGAGLMGSGIAQVAASSGHKVTMVELDSKLLDKAQKNIEKSLERVAKKQFKGEEDKIAGFVNESISRISGSTDLNSVVKDTDLVIEAIVENLEVKQKLFGQIDGVAKPSTIFASNTSSIPIKDIAKSTSRLDRFCGLHFFNPVPVMKLLEVIRIPETSDATYNAAMEFGKKVGKTCVTCKDTPGFIVNRLLVPYMAEAVRMLERGDATARDIDTAMKLGAGYPMGPFELSDYVGLDTTKFILDGWSKNYPDNPLFKTIPMLTKLVEEGKLGMKTGEGFYKYQK</sequence>
<evidence type="ECO:0000259" key="27">
    <source>
        <dbReference type="Pfam" id="PF02737"/>
    </source>
</evidence>
<evidence type="ECO:0000256" key="3">
    <source>
        <dbReference type="ARBA" id="ARBA00009463"/>
    </source>
</evidence>
<keyword evidence="9" id="KW-0007">Acetylation</keyword>
<dbReference type="InterPro" id="IPR013328">
    <property type="entry name" value="6PGD_dom2"/>
</dbReference>
<keyword evidence="10" id="KW-0560">Oxidoreductase</keyword>
<feature type="binding site" evidence="25">
    <location>
        <position position="60"/>
    </location>
    <ligand>
        <name>CoA</name>
        <dbReference type="ChEBI" id="CHEBI:57287"/>
    </ligand>
</feature>
<dbReference type="SUPFAM" id="SSF48179">
    <property type="entry name" value="6-phosphogluconate dehydrogenase C-terminal domain-like"/>
    <property type="match status" value="1"/>
</dbReference>
<keyword evidence="8" id="KW-0809">Transit peptide</keyword>
<dbReference type="InterPro" id="IPR006180">
    <property type="entry name" value="3-OHacyl-CoA_DH_CS"/>
</dbReference>
<feature type="domain" description="3-hydroxyacyl-CoA dehydrogenase NAD binding" evidence="27">
    <location>
        <begin position="9"/>
        <end position="194"/>
    </location>
</feature>
<dbReference type="SUPFAM" id="SSF51735">
    <property type="entry name" value="NAD(P)-binding Rossmann-fold domains"/>
    <property type="match status" value="1"/>
</dbReference>
<comment type="catalytic activity">
    <reaction evidence="17">
        <text>(3S)-hydroxyhexadecanoyl-CoA + NAD(+) = 3-oxohexadecanoyl-CoA + NADH + H(+)</text>
        <dbReference type="Rhea" id="RHEA:31159"/>
        <dbReference type="ChEBI" id="CHEBI:15378"/>
        <dbReference type="ChEBI" id="CHEBI:57349"/>
        <dbReference type="ChEBI" id="CHEBI:57540"/>
        <dbReference type="ChEBI" id="CHEBI:57945"/>
        <dbReference type="ChEBI" id="CHEBI:62613"/>
    </reaction>
</comment>
<evidence type="ECO:0000256" key="13">
    <source>
        <dbReference type="ARBA" id="ARBA00023128"/>
    </source>
</evidence>
<evidence type="ECO:0000256" key="18">
    <source>
        <dbReference type="ARBA" id="ARBA00052692"/>
    </source>
</evidence>
<dbReference type="InterPro" id="IPR036291">
    <property type="entry name" value="NAD(P)-bd_dom_sf"/>
</dbReference>
<keyword evidence="7" id="KW-0744">Spermatogenesis</keyword>
<feature type="binding site" evidence="25">
    <location>
        <position position="129"/>
    </location>
    <ligand>
        <name>CoA</name>
        <dbReference type="ChEBI" id="CHEBI:57287"/>
    </ligand>
</feature>
<comment type="subcellular location">
    <subcellularLocation>
        <location evidence="1">Mitochondrion matrix</location>
    </subcellularLocation>
</comment>
<evidence type="ECO:0000256" key="20">
    <source>
        <dbReference type="ARBA" id="ARBA00065273"/>
    </source>
</evidence>
<dbReference type="GO" id="GO:0005759">
    <property type="term" value="C:mitochondrial matrix"/>
    <property type="evidence" value="ECO:0007669"/>
    <property type="project" value="UniProtKB-SubCell"/>
</dbReference>
<dbReference type="EMBL" id="JADBJN010000002">
    <property type="protein sequence ID" value="KAG5678783.1"/>
    <property type="molecule type" value="Genomic_DNA"/>
</dbReference>
<dbReference type="GO" id="GO:0030154">
    <property type="term" value="P:cell differentiation"/>
    <property type="evidence" value="ECO:0007669"/>
    <property type="project" value="UniProtKB-KW"/>
</dbReference>
<dbReference type="GO" id="GO:0007283">
    <property type="term" value="P:spermatogenesis"/>
    <property type="evidence" value="ECO:0007669"/>
    <property type="project" value="UniProtKB-KW"/>
</dbReference>
<reference evidence="28" key="1">
    <citation type="submission" date="2021-03" db="EMBL/GenBank/DDBJ databases">
        <title>Chromosome level genome of the anhydrobiotic midge Polypedilum vanderplanki.</title>
        <authorList>
            <person name="Yoshida Y."/>
            <person name="Kikawada T."/>
            <person name="Gusev O."/>
        </authorList>
    </citation>
    <scope>NUCLEOTIDE SEQUENCE</scope>
    <source>
        <strain evidence="28">NIAS01</strain>
        <tissue evidence="28">Whole body or cell culture</tissue>
    </source>
</reference>
<evidence type="ECO:0000256" key="2">
    <source>
        <dbReference type="ARBA" id="ARBA00005005"/>
    </source>
</evidence>
<evidence type="ECO:0000256" key="22">
    <source>
        <dbReference type="ARBA" id="ARBA00077615"/>
    </source>
</evidence>
<comment type="catalytic activity">
    <reaction evidence="16">
        <text>(3S)-hydroxydecanoyl-CoA + NAD(+) = 3-oxodecanoyl-CoA + NADH + H(+)</text>
        <dbReference type="Rhea" id="RHEA:31187"/>
        <dbReference type="ChEBI" id="CHEBI:15378"/>
        <dbReference type="ChEBI" id="CHEBI:57540"/>
        <dbReference type="ChEBI" id="CHEBI:57945"/>
        <dbReference type="ChEBI" id="CHEBI:62548"/>
        <dbReference type="ChEBI" id="CHEBI:62616"/>
    </reaction>
</comment>
<evidence type="ECO:0000256" key="7">
    <source>
        <dbReference type="ARBA" id="ARBA00022871"/>
    </source>
</evidence>
<evidence type="ECO:0000256" key="11">
    <source>
        <dbReference type="ARBA" id="ARBA00023027"/>
    </source>
</evidence>
<dbReference type="InterPro" id="IPR008927">
    <property type="entry name" value="6-PGluconate_DH-like_C_sf"/>
</dbReference>
<evidence type="ECO:0000256" key="17">
    <source>
        <dbReference type="ARBA" id="ARBA00052282"/>
    </source>
</evidence>
<evidence type="ECO:0000256" key="15">
    <source>
        <dbReference type="ARBA" id="ARBA00049556"/>
    </source>
</evidence>
<dbReference type="InterPro" id="IPR006176">
    <property type="entry name" value="3-OHacyl-CoA_DH_NAD-bd"/>
</dbReference>
<keyword evidence="14" id="KW-0379">Hydroxylation</keyword>
<gene>
    <name evidence="28" type="ORF">PVAND_008421</name>
</gene>
<comment type="catalytic activity">
    <reaction evidence="15">
        <text>a (3S)-3-hydroxyacyl-CoA + NAD(+) = a 3-oxoacyl-CoA + NADH + H(+)</text>
        <dbReference type="Rhea" id="RHEA:22432"/>
        <dbReference type="ChEBI" id="CHEBI:15378"/>
        <dbReference type="ChEBI" id="CHEBI:57318"/>
        <dbReference type="ChEBI" id="CHEBI:57540"/>
        <dbReference type="ChEBI" id="CHEBI:57945"/>
        <dbReference type="ChEBI" id="CHEBI:90726"/>
        <dbReference type="EC" id="1.1.1.35"/>
    </reaction>
</comment>
<dbReference type="Pfam" id="PF02737">
    <property type="entry name" value="3HCDH_N"/>
    <property type="match status" value="1"/>
</dbReference>
<comment type="function">
    <text evidence="19">Mitochondrial fatty acid beta-oxidation enzyme that catalyzes the third step of the beta-oxidation cycle for medium and short-chain 3-hydroxy fatty acyl-CoAs (C4 to C10). Plays a role in the control of insulin secretion by inhibiting the activation of glutamate dehydrogenase 1 (GLUD1), an enzyme that has an important role in regulating amino acid-induced insulin secretion. Plays a role in the maintenance of normal spermatogenesis through the reduction of fatty acid accumulation in the testes.</text>
</comment>
<protein>
    <recommendedName>
        <fullName evidence="21">Hydroxyacyl-coenzyme A dehydrogenase, mitochondrial</fullName>
        <ecNumber evidence="4">1.1.1.35</ecNumber>
    </recommendedName>
    <alternativeName>
        <fullName evidence="22">Medium and short-chain L-3-hydroxyacyl-coenzyme A dehydrogenase</fullName>
    </alternativeName>
    <alternativeName>
        <fullName evidence="23">Short-chain 3-hydroxyacyl-CoA dehydrogenase</fullName>
    </alternativeName>
</protein>
<dbReference type="FunFam" id="1.10.1040.10:FF:000019">
    <property type="entry name" value="3-hydroxybutyryl-CoA dehydrogenase FadB2"/>
    <property type="match status" value="1"/>
</dbReference>
<dbReference type="InterPro" id="IPR006108">
    <property type="entry name" value="3HC_DH_C"/>
</dbReference>
<comment type="similarity">
    <text evidence="3">Belongs to the 3-hydroxyacyl-CoA dehydrogenase family.</text>
</comment>
<evidence type="ECO:0000313" key="28">
    <source>
        <dbReference type="EMBL" id="KAG5678783.1"/>
    </source>
</evidence>
<dbReference type="FunFam" id="3.40.50.720:FF:000258">
    <property type="entry name" value="Hydroxyacyl-coenzyme A dehydrogenase, mitochondrial"/>
    <property type="match status" value="1"/>
</dbReference>